<name>A0ABN0RJF8_9FLAO</name>
<keyword evidence="6" id="KW-1185">Reference proteome</keyword>
<dbReference type="SUPFAM" id="SSF47413">
    <property type="entry name" value="lambda repressor-like DNA-binding domains"/>
    <property type="match status" value="1"/>
</dbReference>
<keyword evidence="3" id="KW-0804">Transcription</keyword>
<dbReference type="Pfam" id="PF01381">
    <property type="entry name" value="HTH_3"/>
    <property type="match status" value="1"/>
</dbReference>
<evidence type="ECO:0000313" key="6">
    <source>
        <dbReference type="Proteomes" id="UP000019275"/>
    </source>
</evidence>
<evidence type="ECO:0000256" key="1">
    <source>
        <dbReference type="ARBA" id="ARBA00023015"/>
    </source>
</evidence>
<dbReference type="SMART" id="SM00530">
    <property type="entry name" value="HTH_XRE"/>
    <property type="match status" value="1"/>
</dbReference>
<reference evidence="5 6" key="1">
    <citation type="journal article" date="2014" name="Genome Announc.">
        <title>Draft Genome Sequence of the Carrageenan-Degrading Bacterium Cellulophaga sp. Strain KL-A, Isolated from Decaying Marine Algae.</title>
        <authorList>
            <person name="Shan D."/>
            <person name="Ying J."/>
            <person name="Li X."/>
            <person name="Gao Z."/>
            <person name="Wei G."/>
            <person name="Shao Z."/>
        </authorList>
    </citation>
    <scope>NUCLEOTIDE SEQUENCE [LARGE SCALE GENOMIC DNA]</scope>
    <source>
        <strain evidence="5 6">KL-A</strain>
    </source>
</reference>
<dbReference type="PROSITE" id="PS50943">
    <property type="entry name" value="HTH_CROC1"/>
    <property type="match status" value="1"/>
</dbReference>
<keyword evidence="2" id="KW-0238">DNA-binding</keyword>
<feature type="domain" description="HTH cro/C1-type" evidence="4">
    <location>
        <begin position="11"/>
        <end position="65"/>
    </location>
</feature>
<dbReference type="RefSeq" id="WP_034647314.1">
    <property type="nucleotide sequence ID" value="NZ_ARZX01000049.1"/>
</dbReference>
<evidence type="ECO:0000313" key="5">
    <source>
        <dbReference type="EMBL" id="EWH09825.1"/>
    </source>
</evidence>
<dbReference type="Proteomes" id="UP000019275">
    <property type="component" value="Unassembled WGS sequence"/>
</dbReference>
<dbReference type="PANTHER" id="PTHR46797:SF23">
    <property type="entry name" value="HTH-TYPE TRANSCRIPTIONAL REGULATOR SUTR"/>
    <property type="match status" value="1"/>
</dbReference>
<accession>A0ABN0RJF8</accession>
<keyword evidence="1" id="KW-0805">Transcription regulation</keyword>
<dbReference type="InterPro" id="IPR050807">
    <property type="entry name" value="TransReg_Diox_bact_type"/>
</dbReference>
<dbReference type="CDD" id="cd00093">
    <property type="entry name" value="HTH_XRE"/>
    <property type="match status" value="1"/>
</dbReference>
<proteinExistence type="predicted"/>
<dbReference type="PANTHER" id="PTHR46797">
    <property type="entry name" value="HTH-TYPE TRANSCRIPTIONAL REGULATOR"/>
    <property type="match status" value="1"/>
</dbReference>
<dbReference type="Gene3D" id="1.10.260.40">
    <property type="entry name" value="lambda repressor-like DNA-binding domains"/>
    <property type="match status" value="1"/>
</dbReference>
<evidence type="ECO:0000259" key="4">
    <source>
        <dbReference type="PROSITE" id="PS50943"/>
    </source>
</evidence>
<comment type="caution">
    <text evidence="5">The sequence shown here is derived from an EMBL/GenBank/DDBJ whole genome shotgun (WGS) entry which is preliminary data.</text>
</comment>
<evidence type="ECO:0000256" key="2">
    <source>
        <dbReference type="ARBA" id="ARBA00023125"/>
    </source>
</evidence>
<sequence>MNLQRKFGLVIKELRLKKGLSQESLANQSDIDRTYISDIEKGERNISLKIIERLSETLQISLSELFKKIEEYE</sequence>
<evidence type="ECO:0000256" key="3">
    <source>
        <dbReference type="ARBA" id="ARBA00023163"/>
    </source>
</evidence>
<gene>
    <name evidence="5" type="ORF">KLA_17107</name>
</gene>
<organism evidence="5 6">
    <name type="scientific">Cellulophaga geojensis KL-A</name>
    <dbReference type="NCBI Taxonomy" id="1328323"/>
    <lineage>
        <taxon>Bacteria</taxon>
        <taxon>Pseudomonadati</taxon>
        <taxon>Bacteroidota</taxon>
        <taxon>Flavobacteriia</taxon>
        <taxon>Flavobacteriales</taxon>
        <taxon>Flavobacteriaceae</taxon>
        <taxon>Cellulophaga</taxon>
    </lineage>
</organism>
<dbReference type="EMBL" id="ARZX01000049">
    <property type="protein sequence ID" value="EWH09825.1"/>
    <property type="molecule type" value="Genomic_DNA"/>
</dbReference>
<dbReference type="InterPro" id="IPR001387">
    <property type="entry name" value="Cro/C1-type_HTH"/>
</dbReference>
<protein>
    <submittedName>
        <fullName evidence="5">Helix-turn-helix protein</fullName>
    </submittedName>
</protein>
<dbReference type="InterPro" id="IPR010982">
    <property type="entry name" value="Lambda_DNA-bd_dom_sf"/>
</dbReference>